<keyword evidence="5" id="KW-0472">Membrane</keyword>
<dbReference type="STRING" id="317619.GCA_000332315_04623"/>
<keyword evidence="10" id="KW-0732">Signal</keyword>
<keyword evidence="4" id="KW-0793">Thylakoid</keyword>
<evidence type="ECO:0000256" key="10">
    <source>
        <dbReference type="SAM" id="SignalP"/>
    </source>
</evidence>
<dbReference type="InterPro" id="IPR002628">
    <property type="entry name" value="PsbO"/>
</dbReference>
<comment type="function">
    <text evidence="9">One of the extrinsic, lumenal subunits of photosystem II (PSII), which stabilize and protect the oxygen-evolving complex. PSII is a light-driven water plastoquinone oxidoreductase, using light energy to abstract electrons from H(2)O, generating a proton gradient subsequently used for ATP formation. Required for dimerization of PSII and for binding of PsbQ to PSII.</text>
</comment>
<keyword evidence="6" id="KW-0604">Photosystem II</keyword>
<evidence type="ECO:0000313" key="13">
    <source>
        <dbReference type="Proteomes" id="UP000034681"/>
    </source>
</evidence>
<dbReference type="AlphaFoldDB" id="I3RY18"/>
<reference evidence="12 13" key="2">
    <citation type="submission" date="2012-04" db="EMBL/GenBank/DDBJ databases">
        <authorList>
            <person name="Shanker A."/>
            <person name="Yadav P."/>
            <person name="Khan S."/>
            <person name="Sharma V."/>
        </authorList>
    </citation>
    <scope>NUCLEOTIDE SEQUENCE [LARGE SCALE GENOMIC DNA]</scope>
    <source>
        <strain evidence="12">CALU 1027</strain>
    </source>
</reference>
<reference evidence="11" key="1">
    <citation type="submission" date="2012-03" db="EMBL/GenBank/DDBJ databases">
        <authorList>
            <person name="Pinevich A.V."/>
            <person name="Ivanikova N.V."/>
        </authorList>
    </citation>
    <scope>NUCLEOTIDE SEQUENCE</scope>
    <source>
        <strain evidence="11">PCC 9006</strain>
    </source>
</reference>
<feature type="signal peptide" evidence="10">
    <location>
        <begin position="1"/>
        <end position="20"/>
    </location>
</feature>
<dbReference type="SUPFAM" id="SSF56925">
    <property type="entry name" value="OMPA-like"/>
    <property type="match status" value="1"/>
</dbReference>
<dbReference type="EMBL" id="JQ739143">
    <property type="protein sequence ID" value="AFK32756.1"/>
    <property type="molecule type" value="Genomic_DNA"/>
</dbReference>
<dbReference type="OrthoDB" id="479833at2"/>
<organism evidence="11">
    <name type="scientific">Prochlorothrix hollandica PCC 9006 = CALU 1027</name>
    <dbReference type="NCBI Taxonomy" id="317619"/>
    <lineage>
        <taxon>Bacteria</taxon>
        <taxon>Bacillati</taxon>
        <taxon>Cyanobacteriota</taxon>
        <taxon>Cyanophyceae</taxon>
        <taxon>Prochlorotrichales</taxon>
        <taxon>Prochlorotrichaceae</taxon>
        <taxon>Prochlorothrix</taxon>
    </lineage>
</organism>
<reference evidence="12 13" key="3">
    <citation type="submission" date="2015-04" db="EMBL/GenBank/DDBJ databases">
        <authorList>
            <person name="Syromyatnikov M.Y."/>
            <person name="Popov V.N."/>
        </authorList>
    </citation>
    <scope>NUCLEOTIDE SEQUENCE [LARGE SCALE GENOMIC DNA]</scope>
    <source>
        <strain evidence="12">CALU 1027</strain>
    </source>
</reference>
<dbReference type="Gene3D" id="3.30.2050.10">
    <property type="entry name" value="photosynthetic oxygen evolving center domain"/>
    <property type="match status" value="1"/>
</dbReference>
<dbReference type="GO" id="GO:0010207">
    <property type="term" value="P:photosystem II assembly"/>
    <property type="evidence" value="ECO:0007669"/>
    <property type="project" value="InterPro"/>
</dbReference>
<feature type="non-terminal residue" evidence="11">
    <location>
        <position position="281"/>
    </location>
</feature>
<dbReference type="Pfam" id="PF01716">
    <property type="entry name" value="MSP"/>
    <property type="match status" value="1"/>
</dbReference>
<dbReference type="Gene3D" id="2.40.160.30">
    <property type="entry name" value="Photosystem II, cytochrome c-550 precursor"/>
    <property type="match status" value="1"/>
</dbReference>
<gene>
    <name evidence="11" type="primary">psbO</name>
    <name evidence="12" type="ORF">PROH_06135</name>
</gene>
<dbReference type="GO" id="GO:0009654">
    <property type="term" value="C:photosystem II oxygen evolving complex"/>
    <property type="evidence" value="ECO:0007669"/>
    <property type="project" value="InterPro"/>
</dbReference>
<protein>
    <recommendedName>
        <fullName evidence="7">Photosystem II extrinsic protein O</fullName>
    </recommendedName>
    <alternativeName>
        <fullName evidence="8">Photosystem II manganese-stabilizing polypeptide</fullName>
    </alternativeName>
</protein>
<dbReference type="RefSeq" id="WP_016922728.1">
    <property type="nucleotide sequence ID" value="NZ_KB235944.1"/>
</dbReference>
<dbReference type="GO" id="GO:0042549">
    <property type="term" value="P:photosystem II stabilization"/>
    <property type="evidence" value="ECO:0007669"/>
    <property type="project" value="InterPro"/>
</dbReference>
<evidence type="ECO:0000313" key="11">
    <source>
        <dbReference type="EMBL" id="AFK32756.1"/>
    </source>
</evidence>
<comment type="subcellular location">
    <subcellularLocation>
        <location evidence="1">Cellular thylakoid membrane</location>
        <topology evidence="1">Peripheral membrane protein</topology>
        <orientation evidence="1">Lumenal side</orientation>
    </subcellularLocation>
</comment>
<evidence type="ECO:0000256" key="8">
    <source>
        <dbReference type="ARBA" id="ARBA00043037"/>
    </source>
</evidence>
<name>I3RY18_PROHO</name>
<evidence type="ECO:0000256" key="5">
    <source>
        <dbReference type="ARBA" id="ARBA00023136"/>
    </source>
</evidence>
<accession>I3RY18</accession>
<comment type="similarity">
    <text evidence="2">Belongs to the PsbO family.</text>
</comment>
<dbReference type="GO" id="GO:0010242">
    <property type="term" value="F:oxygen evolving activity"/>
    <property type="evidence" value="ECO:0007669"/>
    <property type="project" value="InterPro"/>
</dbReference>
<dbReference type="PROSITE" id="PS51257">
    <property type="entry name" value="PROKAR_LIPOPROTEIN"/>
    <property type="match status" value="1"/>
</dbReference>
<dbReference type="PANTHER" id="PTHR34058">
    <property type="entry name" value="OXYGEN-EVOLVING ENHANCER PROTEIN 1-2, CHLOROPLASTIC"/>
    <property type="match status" value="1"/>
</dbReference>
<keyword evidence="3" id="KW-0602">Photosynthesis</keyword>
<evidence type="ECO:0000256" key="9">
    <source>
        <dbReference type="ARBA" id="ARBA00046136"/>
    </source>
</evidence>
<dbReference type="EMBL" id="AJTX02000003">
    <property type="protein sequence ID" value="KKJ00817.1"/>
    <property type="molecule type" value="Genomic_DNA"/>
</dbReference>
<dbReference type="eggNOG" id="ENOG5033SSC">
    <property type="taxonomic scope" value="Bacteria"/>
</dbReference>
<feature type="chain" id="PRO_5014098497" description="Photosystem II extrinsic protein O" evidence="10">
    <location>
        <begin position="21"/>
        <end position="281"/>
    </location>
</feature>
<evidence type="ECO:0000313" key="12">
    <source>
        <dbReference type="EMBL" id="KKJ00817.1"/>
    </source>
</evidence>
<sequence length="281" mass="29747">MRYRAVLATFLAICLTFLTACSGSDLSASDRLTYDQIKSLSYDDIVGTGLAGKCPQIAAEANGSISLGEGQTLTLSQLCIEPDDFFVKEEPTNKRTVAEFVTAQPLTRVTTTLDQIFGPLAVNGEGALTFTESGGLDFAAITVRVPSGEQFPFLFTTKGLVATASTAGTAIAPDVTLGGDYLVPSYRTSNFLDPKGRGLTAGYETAVALPPQGDSEEIMRENMKSFDVGTGHIEFTISKVDAETGEVAGIFEAVQTSDTDMGSKEAADVKIRGLFYGRIDA</sequence>
<keyword evidence="13" id="KW-1185">Reference proteome</keyword>
<dbReference type="InterPro" id="IPR011250">
    <property type="entry name" value="OMP/PagP_B-barrel"/>
</dbReference>
<evidence type="ECO:0000256" key="4">
    <source>
        <dbReference type="ARBA" id="ARBA00023078"/>
    </source>
</evidence>
<evidence type="ECO:0000256" key="6">
    <source>
        <dbReference type="ARBA" id="ARBA00023276"/>
    </source>
</evidence>
<evidence type="ECO:0000256" key="7">
    <source>
        <dbReference type="ARBA" id="ARBA00039796"/>
    </source>
</evidence>
<evidence type="ECO:0000256" key="1">
    <source>
        <dbReference type="ARBA" id="ARBA00004526"/>
    </source>
</evidence>
<evidence type="ECO:0000256" key="3">
    <source>
        <dbReference type="ARBA" id="ARBA00022531"/>
    </source>
</evidence>
<proteinExistence type="inferred from homology"/>
<evidence type="ECO:0000256" key="2">
    <source>
        <dbReference type="ARBA" id="ARBA00009838"/>
    </source>
</evidence>
<dbReference type="GO" id="GO:0031676">
    <property type="term" value="C:plasma membrane-derived thylakoid membrane"/>
    <property type="evidence" value="ECO:0007669"/>
    <property type="project" value="UniProtKB-SubCell"/>
</dbReference>
<dbReference type="Proteomes" id="UP000034681">
    <property type="component" value="Unassembled WGS sequence"/>
</dbReference>